<dbReference type="HOGENOM" id="CLU_071534_1_0_3"/>
<evidence type="ECO:0008006" key="3">
    <source>
        <dbReference type="Google" id="ProtNLM"/>
    </source>
</evidence>
<proteinExistence type="predicted"/>
<keyword evidence="2" id="KW-1185">Reference proteome</keyword>
<evidence type="ECO:0000313" key="2">
    <source>
        <dbReference type="Proteomes" id="UP000003959"/>
    </source>
</evidence>
<accession>F4XYQ3</accession>
<dbReference type="eggNOG" id="ENOG502Z9VT">
    <property type="taxonomic scope" value="Bacteria"/>
</dbReference>
<dbReference type="AlphaFoldDB" id="F4XYQ3"/>
<dbReference type="Proteomes" id="UP000003959">
    <property type="component" value="Unassembled WGS sequence"/>
</dbReference>
<name>F4XYQ3_9CYAN</name>
<dbReference type="RefSeq" id="WP_008188072.1">
    <property type="nucleotide sequence ID" value="NZ_GL890956.1"/>
</dbReference>
<evidence type="ECO:0000313" key="1">
    <source>
        <dbReference type="EMBL" id="EGJ30194.1"/>
    </source>
</evidence>
<dbReference type="EMBL" id="GL890956">
    <property type="protein sequence ID" value="EGJ30194.1"/>
    <property type="molecule type" value="Genomic_DNA"/>
</dbReference>
<protein>
    <recommendedName>
        <fullName evidence="3">Methyltransferase FkbM domain-containing protein</fullName>
    </recommendedName>
</protein>
<reference evidence="2" key="1">
    <citation type="journal article" date="2011" name="Proc. Natl. Acad. Sci. U.S.A.">
        <title>Genomic insights into the physiology and ecology of the marine filamentous cyanobacterium Lyngbya majuscula.</title>
        <authorList>
            <person name="Jones A.C."/>
            <person name="Monroe E.A."/>
            <person name="Podell S."/>
            <person name="Hess W.R."/>
            <person name="Klages S."/>
            <person name="Esquenazi E."/>
            <person name="Niessen S."/>
            <person name="Hoover H."/>
            <person name="Rothmann M."/>
            <person name="Lasken R.S."/>
            <person name="Yates J.R.III."/>
            <person name="Reinhardt R."/>
            <person name="Kube M."/>
            <person name="Burkart M.D."/>
            <person name="Allen E.E."/>
            <person name="Dorrestein P.C."/>
            <person name="Gerwick W.H."/>
            <person name="Gerwick L."/>
        </authorList>
    </citation>
    <scope>NUCLEOTIDE SEQUENCE [LARGE SCALE GENOMIC DNA]</scope>
    <source>
        <strain evidence="2">3L</strain>
    </source>
</reference>
<organism evidence="1 2">
    <name type="scientific">Moorena producens 3L</name>
    <dbReference type="NCBI Taxonomy" id="489825"/>
    <lineage>
        <taxon>Bacteria</taxon>
        <taxon>Bacillati</taxon>
        <taxon>Cyanobacteriota</taxon>
        <taxon>Cyanophyceae</taxon>
        <taxon>Coleofasciculales</taxon>
        <taxon>Coleofasciculaceae</taxon>
        <taxon>Moorena</taxon>
    </lineage>
</organism>
<gene>
    <name evidence="1" type="ORF">LYNGBM3L_52630</name>
</gene>
<sequence length="299" mass="34293">MNKQDSVIEQIEQDRKIRAGDDPRRLEHFGFKVHSQSDEDGIIEEIFHRIGIKSRVFVEFGAETGRENNSHYLLEKGWTGLWIESLPDYAKTIRANYQDAIGEGRLKFIEAAVNAENINDLIESAGLTGEIDFLSVDIDSNDYYVYEAISVIQPRVVCLEHNHSYPPPQEWIMPYDPNYRWDYNSTAYGASLVALEKLARRKGMVLVGCGLYSANGFYVREDLVNDAFYPPFTPERFFNPLDYQKIVSFPPRYAGATSFLESLLDKVSNSHPFKIIRRLGGGVRIKIKQLLKQILEKDN</sequence>